<reference evidence="1" key="1">
    <citation type="submission" date="2008-12" db="EMBL/GenBank/DDBJ databases">
        <title>Medicago truncatula full length cdna cloning project.</title>
        <authorList>
            <person name="Moskal W."/>
            <person name="Chan A."/>
            <person name="Cheung F."/>
            <person name="Xiao Y."/>
            <person name="Town C.D."/>
        </authorList>
    </citation>
    <scope>NUCLEOTIDE SEQUENCE</scope>
</reference>
<evidence type="ECO:0000313" key="1">
    <source>
        <dbReference type="EMBL" id="ACJ86203.1"/>
    </source>
</evidence>
<proteinExistence type="evidence at transcript level"/>
<sequence length="144" mass="16596">MVCSYDPSSISSCMLGYCCLQLLLLSTDNLVHKFSFFQEQECWHSINCPLLSNSLQFININLEEGDIWQLFSNLCQNWGNETARATPRSSEINYNQFLGSISLLEVFLPSLHSVNSDHVSLFCCHFFLSSYKLRFCFQMSIFFA</sequence>
<dbReference type="EMBL" id="BT053544">
    <property type="protein sequence ID" value="ACJ86203.1"/>
    <property type="molecule type" value="mRNA"/>
</dbReference>
<accession>B7FN70</accession>
<name>B7FN70_MEDTR</name>
<evidence type="ECO:0000313" key="2">
    <source>
        <dbReference type="EMBL" id="AFK37993.1"/>
    </source>
</evidence>
<protein>
    <submittedName>
        <fullName evidence="1">Uncharacterized protein</fullName>
    </submittedName>
</protein>
<dbReference type="AlphaFoldDB" id="B7FN70"/>
<reference evidence="2" key="2">
    <citation type="submission" date="2012-05" db="EMBL/GenBank/DDBJ databases">
        <authorList>
            <person name="Krishnakumar V."/>
            <person name="Cheung F."/>
            <person name="Xiao Y."/>
            <person name="Chan A."/>
            <person name="Moskal W.A."/>
            <person name="Town C.D."/>
        </authorList>
    </citation>
    <scope>NUCLEOTIDE SEQUENCE</scope>
</reference>
<dbReference type="EMBL" id="BT138198">
    <property type="protein sequence ID" value="AFK37993.1"/>
    <property type="molecule type" value="mRNA"/>
</dbReference>
<organism evidence="1">
    <name type="scientific">Medicago truncatula</name>
    <name type="common">Barrel medic</name>
    <name type="synonym">Medicago tribuloides</name>
    <dbReference type="NCBI Taxonomy" id="3880"/>
    <lineage>
        <taxon>Eukaryota</taxon>
        <taxon>Viridiplantae</taxon>
        <taxon>Streptophyta</taxon>
        <taxon>Embryophyta</taxon>
        <taxon>Tracheophyta</taxon>
        <taxon>Spermatophyta</taxon>
        <taxon>Magnoliopsida</taxon>
        <taxon>eudicotyledons</taxon>
        <taxon>Gunneridae</taxon>
        <taxon>Pentapetalae</taxon>
        <taxon>rosids</taxon>
        <taxon>fabids</taxon>
        <taxon>Fabales</taxon>
        <taxon>Fabaceae</taxon>
        <taxon>Papilionoideae</taxon>
        <taxon>50 kb inversion clade</taxon>
        <taxon>NPAAA clade</taxon>
        <taxon>Hologalegina</taxon>
        <taxon>IRL clade</taxon>
        <taxon>Trifolieae</taxon>
        <taxon>Medicago</taxon>
    </lineage>
</organism>